<accession>A0A7M7SZ75</accession>
<keyword evidence="1" id="KW-0812">Transmembrane</keyword>
<evidence type="ECO:0000313" key="2">
    <source>
        <dbReference type="EnsemblMetazoa" id="XP_030842209"/>
    </source>
</evidence>
<organism evidence="2 3">
    <name type="scientific">Strongylocentrotus purpuratus</name>
    <name type="common">Purple sea urchin</name>
    <dbReference type="NCBI Taxonomy" id="7668"/>
    <lineage>
        <taxon>Eukaryota</taxon>
        <taxon>Metazoa</taxon>
        <taxon>Echinodermata</taxon>
        <taxon>Eleutherozoa</taxon>
        <taxon>Echinozoa</taxon>
        <taxon>Echinoidea</taxon>
        <taxon>Euechinoidea</taxon>
        <taxon>Echinacea</taxon>
        <taxon>Camarodonta</taxon>
        <taxon>Echinidea</taxon>
        <taxon>Strongylocentrotidae</taxon>
        <taxon>Strongylocentrotus</taxon>
    </lineage>
</organism>
<feature type="transmembrane region" description="Helical" evidence="1">
    <location>
        <begin position="276"/>
        <end position="298"/>
    </location>
</feature>
<dbReference type="Proteomes" id="UP000007110">
    <property type="component" value="Unassembled WGS sequence"/>
</dbReference>
<keyword evidence="1" id="KW-1133">Transmembrane helix</keyword>
<evidence type="ECO:0000313" key="3">
    <source>
        <dbReference type="Proteomes" id="UP000007110"/>
    </source>
</evidence>
<dbReference type="GeneID" id="105445862"/>
<keyword evidence="3" id="KW-1185">Reference proteome</keyword>
<dbReference type="AlphaFoldDB" id="A0A7M7SZ75"/>
<reference evidence="3" key="1">
    <citation type="submission" date="2015-02" db="EMBL/GenBank/DDBJ databases">
        <title>Genome sequencing for Strongylocentrotus purpuratus.</title>
        <authorList>
            <person name="Murali S."/>
            <person name="Liu Y."/>
            <person name="Vee V."/>
            <person name="English A."/>
            <person name="Wang M."/>
            <person name="Skinner E."/>
            <person name="Han Y."/>
            <person name="Muzny D.M."/>
            <person name="Worley K.C."/>
            <person name="Gibbs R.A."/>
        </authorList>
    </citation>
    <scope>NUCLEOTIDE SEQUENCE</scope>
</reference>
<dbReference type="KEGG" id="spu:105445862"/>
<feature type="transmembrane region" description="Helical" evidence="1">
    <location>
        <begin position="12"/>
        <end position="29"/>
    </location>
</feature>
<sequence length="328" mass="36954">MLKVLFHSLTGGFKILILFIFIILTNLYGCKSTQLSKIQGQEANLIFPYPCDSTKVSLQHSYRVPFYSSTDGLSLSLSQDQVQRYNVQNRNNTENCSLGFTISNLLSIDQGTYILSVYKDGEILVEQTHRIWLQVDYPPGKASCVVSDEKGGDWVSIDCTANVGSLSGEIECYQDRVWMPPLSDPIETRTLLKQTILIRKSQPVFCCSSTLIEYKERIECNDTALYLAGNNSTYPSPLTSTATTRTLNDITETTETQSYMVSNTTISMKENYVTSVIIHSVFVCIEVILLLFIVSLIYKKKKGFRTCVDKQKSSSQAVLMKKDDHIKE</sequence>
<evidence type="ECO:0000256" key="1">
    <source>
        <dbReference type="SAM" id="Phobius"/>
    </source>
</evidence>
<dbReference type="InParanoid" id="A0A7M7SZ75"/>
<dbReference type="RefSeq" id="XP_030842209.1">
    <property type="nucleotide sequence ID" value="XM_030986349.1"/>
</dbReference>
<protein>
    <submittedName>
        <fullName evidence="2">Uncharacterized protein</fullName>
    </submittedName>
</protein>
<proteinExistence type="predicted"/>
<dbReference type="OMA" id="TTISMKE"/>
<dbReference type="EnsemblMetazoa" id="XM_030986349">
    <property type="protein sequence ID" value="XP_030842209"/>
    <property type="gene ID" value="LOC105445862"/>
</dbReference>
<reference evidence="2" key="2">
    <citation type="submission" date="2021-01" db="UniProtKB">
        <authorList>
            <consortium name="EnsemblMetazoa"/>
        </authorList>
    </citation>
    <scope>IDENTIFICATION</scope>
</reference>
<name>A0A7M7SZ75_STRPU</name>
<keyword evidence="1" id="KW-0472">Membrane</keyword>